<proteinExistence type="predicted"/>
<organism evidence="1 2">
    <name type="scientific">Ciona intestinalis</name>
    <name type="common">Transparent sea squirt</name>
    <name type="synonym">Ascidia intestinalis</name>
    <dbReference type="NCBI Taxonomy" id="7719"/>
    <lineage>
        <taxon>Eukaryota</taxon>
        <taxon>Metazoa</taxon>
        <taxon>Chordata</taxon>
        <taxon>Tunicata</taxon>
        <taxon>Ascidiacea</taxon>
        <taxon>Phlebobranchia</taxon>
        <taxon>Cionidae</taxon>
        <taxon>Ciona</taxon>
    </lineage>
</organism>
<reference evidence="1" key="4">
    <citation type="submission" date="2025-09" db="UniProtKB">
        <authorList>
            <consortium name="Ensembl"/>
        </authorList>
    </citation>
    <scope>IDENTIFICATION</scope>
</reference>
<evidence type="ECO:0000313" key="1">
    <source>
        <dbReference type="Ensembl" id="ENSCINP00000035287.1"/>
    </source>
</evidence>
<dbReference type="EMBL" id="EAAA01000671">
    <property type="status" value="NOT_ANNOTATED_CDS"/>
    <property type="molecule type" value="Genomic_DNA"/>
</dbReference>
<dbReference type="HOGENOM" id="CLU_2903469_0_0_1"/>
<reference evidence="1" key="2">
    <citation type="journal article" date="2008" name="Genome Biol.">
        <title>Improved genome assembly and evidence-based global gene model set for the chordate Ciona intestinalis: new insight into intron and operon populations.</title>
        <authorList>
            <person name="Satou Y."/>
            <person name="Mineta K."/>
            <person name="Ogasawara M."/>
            <person name="Sasakura Y."/>
            <person name="Shoguchi E."/>
            <person name="Ueno K."/>
            <person name="Yamada L."/>
            <person name="Matsumoto J."/>
            <person name="Wasserscheid J."/>
            <person name="Dewar K."/>
            <person name="Wiley G.B."/>
            <person name="Macmil S.L."/>
            <person name="Roe B.A."/>
            <person name="Zeller R.W."/>
            <person name="Hastings K.E."/>
            <person name="Lemaire P."/>
            <person name="Lindquist E."/>
            <person name="Endo T."/>
            <person name="Hotta K."/>
            <person name="Inaba K."/>
        </authorList>
    </citation>
    <scope>NUCLEOTIDE SEQUENCE [LARGE SCALE GENOMIC DNA]</scope>
    <source>
        <strain evidence="1">wild type</strain>
    </source>
</reference>
<dbReference type="AlphaFoldDB" id="H2Y053"/>
<accession>H2Y053</accession>
<reference evidence="2" key="1">
    <citation type="journal article" date="2002" name="Science">
        <title>The draft genome of Ciona intestinalis: insights into chordate and vertebrate origins.</title>
        <authorList>
            <person name="Dehal P."/>
            <person name="Satou Y."/>
            <person name="Campbell R.K."/>
            <person name="Chapman J."/>
            <person name="Degnan B."/>
            <person name="De Tomaso A."/>
            <person name="Davidson B."/>
            <person name="Di Gregorio A."/>
            <person name="Gelpke M."/>
            <person name="Goodstein D.M."/>
            <person name="Harafuji N."/>
            <person name="Hastings K.E."/>
            <person name="Ho I."/>
            <person name="Hotta K."/>
            <person name="Huang W."/>
            <person name="Kawashima T."/>
            <person name="Lemaire P."/>
            <person name="Martinez D."/>
            <person name="Meinertzhagen I.A."/>
            <person name="Necula S."/>
            <person name="Nonaka M."/>
            <person name="Putnam N."/>
            <person name="Rash S."/>
            <person name="Saiga H."/>
            <person name="Satake M."/>
            <person name="Terry A."/>
            <person name="Yamada L."/>
            <person name="Wang H.G."/>
            <person name="Awazu S."/>
            <person name="Azumi K."/>
            <person name="Boore J."/>
            <person name="Branno M."/>
            <person name="Chin-Bow S."/>
            <person name="DeSantis R."/>
            <person name="Doyle S."/>
            <person name="Francino P."/>
            <person name="Keys D.N."/>
            <person name="Haga S."/>
            <person name="Hayashi H."/>
            <person name="Hino K."/>
            <person name="Imai K.S."/>
            <person name="Inaba K."/>
            <person name="Kano S."/>
            <person name="Kobayashi K."/>
            <person name="Kobayashi M."/>
            <person name="Lee B.I."/>
            <person name="Makabe K.W."/>
            <person name="Manohar C."/>
            <person name="Matassi G."/>
            <person name="Medina M."/>
            <person name="Mochizuki Y."/>
            <person name="Mount S."/>
            <person name="Morishita T."/>
            <person name="Miura S."/>
            <person name="Nakayama A."/>
            <person name="Nishizaka S."/>
            <person name="Nomoto H."/>
            <person name="Ohta F."/>
            <person name="Oishi K."/>
            <person name="Rigoutsos I."/>
            <person name="Sano M."/>
            <person name="Sasaki A."/>
            <person name="Sasakura Y."/>
            <person name="Shoguchi E."/>
            <person name="Shin-i T."/>
            <person name="Spagnuolo A."/>
            <person name="Stainier D."/>
            <person name="Suzuki M.M."/>
            <person name="Tassy O."/>
            <person name="Takatori N."/>
            <person name="Tokuoka M."/>
            <person name="Yagi K."/>
            <person name="Yoshizaki F."/>
            <person name="Wada S."/>
            <person name="Zhang C."/>
            <person name="Hyatt P.D."/>
            <person name="Larimer F."/>
            <person name="Detter C."/>
            <person name="Doggett N."/>
            <person name="Glavina T."/>
            <person name="Hawkins T."/>
            <person name="Richardson P."/>
            <person name="Lucas S."/>
            <person name="Kohara Y."/>
            <person name="Levine M."/>
            <person name="Satoh N."/>
            <person name="Rokhsar D.S."/>
        </authorList>
    </citation>
    <scope>NUCLEOTIDE SEQUENCE [LARGE SCALE GENOMIC DNA]</scope>
</reference>
<keyword evidence="2" id="KW-1185">Reference proteome</keyword>
<protein>
    <submittedName>
        <fullName evidence="1">Uncharacterized protein</fullName>
    </submittedName>
</protein>
<dbReference type="Proteomes" id="UP000008144">
    <property type="component" value="Chromosome 11"/>
</dbReference>
<dbReference type="Ensembl" id="ENSCINT00000036944.1">
    <property type="protein sequence ID" value="ENSCINP00000035287.1"/>
    <property type="gene ID" value="ENSCING00000022928.1"/>
</dbReference>
<dbReference type="InParanoid" id="H2Y053"/>
<reference evidence="1" key="3">
    <citation type="submission" date="2025-08" db="UniProtKB">
        <authorList>
            <consortium name="Ensembl"/>
        </authorList>
    </citation>
    <scope>IDENTIFICATION</scope>
</reference>
<evidence type="ECO:0000313" key="2">
    <source>
        <dbReference type="Proteomes" id="UP000008144"/>
    </source>
</evidence>
<name>H2Y053_CIOIN</name>
<sequence length="62" mass="7078">MRQLWPTSQVTCTGPITSLKYKSGLTQTTQTNQISNKPNRLISSDDVEHLCWENDAWKLGKK</sequence>